<sequence length="849" mass="94087">MASTADESSIDSGQGPEPATATDTSLQLIKGMPLPSEIVAMILKLLTPVDLAALSCVCRALHLHAMSDRLWRILVQKNVPGMEVTSPGPFGSFRELYIAHFPYWFIPQKKVWIGGDYIVGTILIARYEPEKARIEGYQLLSRPWISTPEPGNAGAFSNLYDPTNLELFVEQPKIMLDANDRPPRRGSLSNIPMAVQGWSDPAGNAGLLRRKLIFATPMTVEDELGFSGSPCMAPPFNIPAPHRVLCEQQLIDGLRRENTSMYNDSDDDEDDYGLEVSCRPFRRAHLSKQAFHIPQYHRFINNVDTYATIESVYYTPTADKPFQGIFIADYGGHGYELVLIHQPDDHVKSIDEDTVVDRQLDGETEAEYKERRNARIYRGSLEAIKLTGDINVPRGEITFVANDLSATDNSGTDIGIAEAVVPAGVRRICCKGQIADHGYKNHRFIDCRLFPITPDCLALYWIPFNHVMFYKRVDIDAFTRPAMAASTGADGFLLRVTAGTSYDRATHVEVPVNEPRPVRLQGASADISLCVRIHGYDRGLPRASPPTSAYFAAAPHAANGDTYSIGLAFTPRAGEAGENEKDAKDGKDGKTAGISGHDLLWGNDFDHSIRDHLPPGFNTALRIMRWWIDPGIDGDAYADKPYLYGPALSSFNRVHVGGPDDVHDPHDDRGFWFEEGGDAAGLAMRAAAGCPPDDPAARQKWALTDAAKSSWVWAHDQTYGLDFFNAYLDFRELALRLPGFHLPVMKYWDGQSLRYVLRNRTTEEVYLVVEITLLRQEDVDEDGTVSPEVLAKQHSKTAPKRDDGTSASSDETAFDEDKALDEARRKLSVGKGHENETESAVETSLDDVE</sequence>
<dbReference type="SMART" id="SM00256">
    <property type="entry name" value="FBOX"/>
    <property type="match status" value="1"/>
</dbReference>
<dbReference type="Proteomes" id="UP000007796">
    <property type="component" value="Unassembled WGS sequence"/>
</dbReference>
<dbReference type="OrthoDB" id="2119945at2759"/>
<evidence type="ECO:0000256" key="1">
    <source>
        <dbReference type="SAM" id="MobiDB-lite"/>
    </source>
</evidence>
<proteinExistence type="predicted"/>
<dbReference type="GeneID" id="25975089"/>
<keyword evidence="4" id="KW-1185">Reference proteome</keyword>
<evidence type="ECO:0000313" key="3">
    <source>
        <dbReference type="EMBL" id="EFX02084.1"/>
    </source>
</evidence>
<dbReference type="Gene3D" id="1.20.1280.50">
    <property type="match status" value="1"/>
</dbReference>
<dbReference type="SUPFAM" id="SSF81383">
    <property type="entry name" value="F-box domain"/>
    <property type="match status" value="1"/>
</dbReference>
<reference evidence="3 4" key="1">
    <citation type="journal article" date="2011" name="Proc. Natl. Acad. Sci. U.S.A.">
        <title>Genome and transcriptome analyses of the mountain pine beetle-fungal symbiont Grosmannia clavigera, a lodgepole pine pathogen.</title>
        <authorList>
            <person name="DiGuistini S."/>
            <person name="Wang Y."/>
            <person name="Liao N.Y."/>
            <person name="Taylor G."/>
            <person name="Tanguay P."/>
            <person name="Feau N."/>
            <person name="Henrissat B."/>
            <person name="Chan S.K."/>
            <person name="Hesse-Orce U."/>
            <person name="Alamouti S.M."/>
            <person name="Tsui C.K.M."/>
            <person name="Docking R.T."/>
            <person name="Levasseur A."/>
            <person name="Haridas S."/>
            <person name="Robertson G."/>
            <person name="Birol I."/>
            <person name="Holt R.A."/>
            <person name="Marra M.A."/>
            <person name="Hamelin R.C."/>
            <person name="Hirst M."/>
            <person name="Jones S.J.M."/>
            <person name="Bohlmann J."/>
            <person name="Breuil C."/>
        </authorList>
    </citation>
    <scope>NUCLEOTIDE SEQUENCE [LARGE SCALE GENOMIC DNA]</scope>
    <source>
        <strain evidence="4">kw1407 / UAMH 11150</strain>
    </source>
</reference>
<dbReference type="InterPro" id="IPR036047">
    <property type="entry name" value="F-box-like_dom_sf"/>
</dbReference>
<dbReference type="Pfam" id="PF08588">
    <property type="entry name" value="Duc1"/>
    <property type="match status" value="1"/>
</dbReference>
<name>F0XJL3_GROCL</name>
<accession>F0XJL3</accession>
<dbReference type="PANTHER" id="PTHR34826:SF2">
    <property type="entry name" value="UPF0590 PROTEIN C409.17C"/>
    <property type="match status" value="1"/>
</dbReference>
<feature type="domain" description="F-box" evidence="2">
    <location>
        <begin position="28"/>
        <end position="74"/>
    </location>
</feature>
<dbReference type="STRING" id="655863.F0XJL3"/>
<dbReference type="Pfam" id="PF12937">
    <property type="entry name" value="F-box-like"/>
    <property type="match status" value="1"/>
</dbReference>
<dbReference type="HOGENOM" id="CLU_349199_0_0_1"/>
<dbReference type="AlphaFoldDB" id="F0XJL3"/>
<gene>
    <name evidence="3" type="ORF">CMQ_2133</name>
</gene>
<dbReference type="eggNOG" id="ENOG502RXNE">
    <property type="taxonomic scope" value="Eukaryota"/>
</dbReference>
<dbReference type="InParanoid" id="F0XJL3"/>
<dbReference type="InterPro" id="IPR001810">
    <property type="entry name" value="F-box_dom"/>
</dbReference>
<feature type="compositionally biased region" description="Polar residues" evidence="1">
    <location>
        <begin position="1"/>
        <end position="12"/>
    </location>
</feature>
<feature type="region of interest" description="Disordered" evidence="1">
    <location>
        <begin position="1"/>
        <end position="22"/>
    </location>
</feature>
<dbReference type="InterPro" id="IPR013897">
    <property type="entry name" value="Duc1"/>
</dbReference>
<dbReference type="RefSeq" id="XP_014171566.1">
    <property type="nucleotide sequence ID" value="XM_014316091.1"/>
</dbReference>
<dbReference type="PANTHER" id="PTHR34826">
    <property type="entry name" value="UPF0590 PROTEIN C409.17C"/>
    <property type="match status" value="1"/>
</dbReference>
<feature type="compositionally biased region" description="Basic and acidic residues" evidence="1">
    <location>
        <begin position="815"/>
        <end position="836"/>
    </location>
</feature>
<organism evidence="4">
    <name type="scientific">Grosmannia clavigera (strain kw1407 / UAMH 11150)</name>
    <name type="common">Blue stain fungus</name>
    <name type="synonym">Graphiocladiella clavigera</name>
    <dbReference type="NCBI Taxonomy" id="655863"/>
    <lineage>
        <taxon>Eukaryota</taxon>
        <taxon>Fungi</taxon>
        <taxon>Dikarya</taxon>
        <taxon>Ascomycota</taxon>
        <taxon>Pezizomycotina</taxon>
        <taxon>Sordariomycetes</taxon>
        <taxon>Sordariomycetidae</taxon>
        <taxon>Ophiostomatales</taxon>
        <taxon>Ophiostomataceae</taxon>
        <taxon>Leptographium</taxon>
    </lineage>
</organism>
<dbReference type="EMBL" id="GL629782">
    <property type="protein sequence ID" value="EFX02084.1"/>
    <property type="molecule type" value="Genomic_DNA"/>
</dbReference>
<dbReference type="Pfam" id="PF12014">
    <property type="entry name" value="Cyclin_D1_bind"/>
    <property type="match status" value="1"/>
</dbReference>
<evidence type="ECO:0000259" key="2">
    <source>
        <dbReference type="PROSITE" id="PS50181"/>
    </source>
</evidence>
<evidence type="ECO:0000313" key="4">
    <source>
        <dbReference type="Proteomes" id="UP000007796"/>
    </source>
</evidence>
<feature type="region of interest" description="Disordered" evidence="1">
    <location>
        <begin position="782"/>
        <end position="849"/>
    </location>
</feature>
<dbReference type="PROSITE" id="PS50181">
    <property type="entry name" value="FBOX"/>
    <property type="match status" value="1"/>
</dbReference>
<protein>
    <submittedName>
        <fullName evidence="3">F-box domain containing protein</fullName>
    </submittedName>
</protein>